<feature type="region of interest" description="Disordered" evidence="1">
    <location>
        <begin position="1"/>
        <end position="45"/>
    </location>
</feature>
<evidence type="ECO:0000313" key="3">
    <source>
        <dbReference type="Proteomes" id="UP000595140"/>
    </source>
</evidence>
<name>A0A484KUY5_9ASTE</name>
<reference evidence="2 3" key="1">
    <citation type="submission" date="2018-04" db="EMBL/GenBank/DDBJ databases">
        <authorList>
            <person name="Vogel A."/>
        </authorList>
    </citation>
    <scope>NUCLEOTIDE SEQUENCE [LARGE SCALE GENOMIC DNA]</scope>
</reference>
<dbReference type="Proteomes" id="UP000595140">
    <property type="component" value="Unassembled WGS sequence"/>
</dbReference>
<protein>
    <submittedName>
        <fullName evidence="2">Uncharacterized protein</fullName>
    </submittedName>
</protein>
<organism evidence="2 3">
    <name type="scientific">Cuscuta campestris</name>
    <dbReference type="NCBI Taxonomy" id="132261"/>
    <lineage>
        <taxon>Eukaryota</taxon>
        <taxon>Viridiplantae</taxon>
        <taxon>Streptophyta</taxon>
        <taxon>Embryophyta</taxon>
        <taxon>Tracheophyta</taxon>
        <taxon>Spermatophyta</taxon>
        <taxon>Magnoliopsida</taxon>
        <taxon>eudicotyledons</taxon>
        <taxon>Gunneridae</taxon>
        <taxon>Pentapetalae</taxon>
        <taxon>asterids</taxon>
        <taxon>lamiids</taxon>
        <taxon>Solanales</taxon>
        <taxon>Convolvulaceae</taxon>
        <taxon>Cuscuteae</taxon>
        <taxon>Cuscuta</taxon>
        <taxon>Cuscuta subgen. Grammica</taxon>
        <taxon>Cuscuta sect. Cleistogrammica</taxon>
    </lineage>
</organism>
<gene>
    <name evidence="2" type="ORF">CCAM_LOCUS11309</name>
</gene>
<evidence type="ECO:0000256" key="1">
    <source>
        <dbReference type="SAM" id="MobiDB-lite"/>
    </source>
</evidence>
<dbReference type="AlphaFoldDB" id="A0A484KUY5"/>
<keyword evidence="3" id="KW-1185">Reference proteome</keyword>
<accession>A0A484KUY5</accession>
<dbReference type="EMBL" id="OOIL02000791">
    <property type="protein sequence ID" value="VFQ69533.1"/>
    <property type="molecule type" value="Genomic_DNA"/>
</dbReference>
<evidence type="ECO:0000313" key="2">
    <source>
        <dbReference type="EMBL" id="VFQ69533.1"/>
    </source>
</evidence>
<proteinExistence type="predicted"/>
<sequence>MPATVAERQRDGGEQRLAALQFDGEEGRRQWRRRPAERRGEPSSAALMLTADLWRRKQRRRLAGEERPALDSTAMMAADFPVKTKQRRLETVIGGADPGCRRRGSGDGKAAVIGWCGEGAEVCDAGVVERDWMNSLAISDAQ</sequence>